<dbReference type="AlphaFoldDB" id="A0A829HA80"/>
<evidence type="ECO:0000259" key="1">
    <source>
        <dbReference type="PROSITE" id="PS50943"/>
    </source>
</evidence>
<dbReference type="Pfam" id="PF01381">
    <property type="entry name" value="HTH_3"/>
    <property type="match status" value="1"/>
</dbReference>
<dbReference type="InterPro" id="IPR001387">
    <property type="entry name" value="Cro/C1-type_HTH"/>
</dbReference>
<dbReference type="SMART" id="SM00530">
    <property type="entry name" value="HTH_XRE"/>
    <property type="match status" value="1"/>
</dbReference>
<sequence>MNKLLEARKAKRESQAQAANAIGIAQSMLAMMETGDRNGSDKTKRKVAEHYGKSVGELFFSETITSGDIHIPAQREEAVK</sequence>
<feature type="domain" description="HTH cro/C1-type" evidence="1">
    <location>
        <begin position="4"/>
        <end position="58"/>
    </location>
</feature>
<name>A0A829HA80_LACPA</name>
<gene>
    <name evidence="2" type="ORF">Lpp41_04361</name>
</gene>
<dbReference type="EMBL" id="ANKE01000220">
    <property type="protein sequence ID" value="EPC74285.1"/>
    <property type="molecule type" value="Genomic_DNA"/>
</dbReference>
<dbReference type="Proteomes" id="UP000014244">
    <property type="component" value="Unassembled WGS sequence"/>
</dbReference>
<organism evidence="2 3">
    <name type="scientific">Lacticaseibacillus paracasei subsp. paracasei Lpp41</name>
    <dbReference type="NCBI Taxonomy" id="1256208"/>
    <lineage>
        <taxon>Bacteria</taxon>
        <taxon>Bacillati</taxon>
        <taxon>Bacillota</taxon>
        <taxon>Bacilli</taxon>
        <taxon>Lactobacillales</taxon>
        <taxon>Lactobacillaceae</taxon>
        <taxon>Lacticaseibacillus</taxon>
    </lineage>
</organism>
<comment type="caution">
    <text evidence="2">The sequence shown here is derived from an EMBL/GenBank/DDBJ whole genome shotgun (WGS) entry which is preliminary data.</text>
</comment>
<dbReference type="PROSITE" id="PS50943">
    <property type="entry name" value="HTH_CROC1"/>
    <property type="match status" value="1"/>
</dbReference>
<dbReference type="SUPFAM" id="SSF47413">
    <property type="entry name" value="lambda repressor-like DNA-binding domains"/>
    <property type="match status" value="1"/>
</dbReference>
<dbReference type="GO" id="GO:0003677">
    <property type="term" value="F:DNA binding"/>
    <property type="evidence" value="ECO:0007669"/>
    <property type="project" value="InterPro"/>
</dbReference>
<dbReference type="CDD" id="cd00093">
    <property type="entry name" value="HTH_XRE"/>
    <property type="match status" value="1"/>
</dbReference>
<evidence type="ECO:0000313" key="2">
    <source>
        <dbReference type="EMBL" id="EPC74285.1"/>
    </source>
</evidence>
<dbReference type="InterPro" id="IPR010982">
    <property type="entry name" value="Lambda_DNA-bd_dom_sf"/>
</dbReference>
<accession>A0A829HA80</accession>
<dbReference type="Gene3D" id="1.10.260.40">
    <property type="entry name" value="lambda repressor-like DNA-binding domains"/>
    <property type="match status" value="1"/>
</dbReference>
<evidence type="ECO:0000313" key="3">
    <source>
        <dbReference type="Proteomes" id="UP000014244"/>
    </source>
</evidence>
<reference evidence="2 3" key="1">
    <citation type="journal article" date="2013" name="PLoS ONE">
        <title>Lactobacillus paracasei comparative genomics: towards species pan-genome definition and exploitation of diversity.</title>
        <authorList>
            <person name="Smokvina T."/>
            <person name="Wels M."/>
            <person name="Polka J."/>
            <person name="Chervaux C."/>
            <person name="Brisse S."/>
            <person name="Boekhorst J."/>
            <person name="van Hylckama Vlieg J.E."/>
            <person name="Siezen R.J."/>
        </authorList>
    </citation>
    <scope>NUCLEOTIDE SEQUENCE [LARGE SCALE GENOMIC DNA]</scope>
    <source>
        <strain evidence="2 3">Lpp41</strain>
    </source>
</reference>
<protein>
    <submittedName>
        <fullName evidence="2">Helix-turn-helix domain-containing protein</fullName>
    </submittedName>
</protein>
<proteinExistence type="predicted"/>